<dbReference type="OrthoDB" id="10022808at2759"/>
<comment type="similarity">
    <text evidence="4">Belongs to the class I-like SAM-binding methyltransferase superfamily.</text>
</comment>
<evidence type="ECO:0000256" key="2">
    <source>
        <dbReference type="ARBA" id="ARBA00022679"/>
    </source>
</evidence>
<dbReference type="Proteomes" id="UP000663874">
    <property type="component" value="Unassembled WGS sequence"/>
</dbReference>
<comment type="caution">
    <text evidence="5">The sequence shown here is derived from an EMBL/GenBank/DDBJ whole genome shotgun (WGS) entry which is preliminary data.</text>
</comment>
<comment type="pathway">
    <text evidence="1">Secondary metabolite biosynthesis.</text>
</comment>
<sequence length="264" mass="30540">MSEHESVAKPASYYVNEPPINNYIETFFANYASISITTLRDHLLTVRDRAWQKCNYPCLGRWVFLQFSIQNNPIYKEIIEKCKSEGATVIDFACCLGQDVRQLVYNGVPINRIRGYDLDPFFIEQGYELFRDGEIMKQNKVFNSGDIFDDQFLDAIEPADYINVGAFFHIFDAETQRDVCRRLTRLCKRAIIGWKTGALIPTEVPKPLSFKGTMMWHSPESFIRMWDEVTDGKWQVESTTLQTMDGLEDLGLVLAFVVRKRGEQ</sequence>
<dbReference type="EMBL" id="CAJNOO010004668">
    <property type="protein sequence ID" value="CAF1389565.1"/>
    <property type="molecule type" value="Genomic_DNA"/>
</dbReference>
<evidence type="ECO:0000313" key="7">
    <source>
        <dbReference type="EMBL" id="CAF3804620.1"/>
    </source>
</evidence>
<dbReference type="AlphaFoldDB" id="A0A815K8M4"/>
<evidence type="ECO:0000256" key="1">
    <source>
        <dbReference type="ARBA" id="ARBA00005179"/>
    </source>
</evidence>
<dbReference type="Gene3D" id="3.40.50.150">
    <property type="entry name" value="Vaccinia Virus protein VP39"/>
    <property type="match status" value="1"/>
</dbReference>
<evidence type="ECO:0000313" key="6">
    <source>
        <dbReference type="EMBL" id="CAF1453523.1"/>
    </source>
</evidence>
<protein>
    <recommendedName>
        <fullName evidence="10">Methyltransferase domain-containing protein</fullName>
    </recommendedName>
</protein>
<accession>A0A815K8M4</accession>
<evidence type="ECO:0000313" key="9">
    <source>
        <dbReference type="Proteomes" id="UP000663882"/>
    </source>
</evidence>
<proteinExistence type="inferred from homology"/>
<dbReference type="PANTHER" id="PTHR35897">
    <property type="entry name" value="METHYLTRANSFERASE AUSD"/>
    <property type="match status" value="1"/>
</dbReference>
<dbReference type="Proteomes" id="UP000663882">
    <property type="component" value="Unassembled WGS sequence"/>
</dbReference>
<dbReference type="EMBL" id="CAJOBE010002180">
    <property type="protein sequence ID" value="CAF3804620.1"/>
    <property type="molecule type" value="Genomic_DNA"/>
</dbReference>
<keyword evidence="3" id="KW-0949">S-adenosyl-L-methionine</keyword>
<evidence type="ECO:0000313" key="5">
    <source>
        <dbReference type="EMBL" id="CAF1389565.1"/>
    </source>
</evidence>
<dbReference type="PANTHER" id="PTHR35897:SF1">
    <property type="entry name" value="METHYLTRANSFERASE AUSD"/>
    <property type="match status" value="1"/>
</dbReference>
<name>A0A815K8M4_9BILA</name>
<dbReference type="Proteomes" id="UP000663889">
    <property type="component" value="Unassembled WGS sequence"/>
</dbReference>
<dbReference type="GO" id="GO:0016740">
    <property type="term" value="F:transferase activity"/>
    <property type="evidence" value="ECO:0007669"/>
    <property type="project" value="UniProtKB-KW"/>
</dbReference>
<dbReference type="InterPro" id="IPR029063">
    <property type="entry name" value="SAM-dependent_MTases_sf"/>
</dbReference>
<gene>
    <name evidence="7" type="ORF">FNK824_LOCUS15207</name>
    <name evidence="8" type="ORF">OTI717_LOCUS26850</name>
    <name evidence="5" type="ORF">RFH988_LOCUS34280</name>
    <name evidence="6" type="ORF">SEV965_LOCUS33809</name>
</gene>
<dbReference type="EMBL" id="CAJOAX010005783">
    <property type="protein sequence ID" value="CAF3960013.1"/>
    <property type="molecule type" value="Genomic_DNA"/>
</dbReference>
<evidence type="ECO:0000313" key="8">
    <source>
        <dbReference type="EMBL" id="CAF3960013.1"/>
    </source>
</evidence>
<dbReference type="EMBL" id="CAJNOU010004748">
    <property type="protein sequence ID" value="CAF1453523.1"/>
    <property type="molecule type" value="Genomic_DNA"/>
</dbReference>
<dbReference type="InterPro" id="IPR051654">
    <property type="entry name" value="Meroterpenoid_MTases"/>
</dbReference>
<evidence type="ECO:0008006" key="10">
    <source>
        <dbReference type="Google" id="ProtNLM"/>
    </source>
</evidence>
<reference evidence="5" key="1">
    <citation type="submission" date="2021-02" db="EMBL/GenBank/DDBJ databases">
        <authorList>
            <person name="Nowell W R."/>
        </authorList>
    </citation>
    <scope>NUCLEOTIDE SEQUENCE</scope>
</reference>
<dbReference type="SUPFAM" id="SSF53335">
    <property type="entry name" value="S-adenosyl-L-methionine-dependent methyltransferases"/>
    <property type="match status" value="1"/>
</dbReference>
<dbReference type="Proteomes" id="UP000663823">
    <property type="component" value="Unassembled WGS sequence"/>
</dbReference>
<keyword evidence="2" id="KW-0808">Transferase</keyword>
<evidence type="ECO:0000256" key="4">
    <source>
        <dbReference type="ARBA" id="ARBA00038314"/>
    </source>
</evidence>
<organism evidence="5 9">
    <name type="scientific">Rotaria sordida</name>
    <dbReference type="NCBI Taxonomy" id="392033"/>
    <lineage>
        <taxon>Eukaryota</taxon>
        <taxon>Metazoa</taxon>
        <taxon>Spiralia</taxon>
        <taxon>Gnathifera</taxon>
        <taxon>Rotifera</taxon>
        <taxon>Eurotatoria</taxon>
        <taxon>Bdelloidea</taxon>
        <taxon>Philodinida</taxon>
        <taxon>Philodinidae</taxon>
        <taxon>Rotaria</taxon>
    </lineage>
</organism>
<evidence type="ECO:0000256" key="3">
    <source>
        <dbReference type="ARBA" id="ARBA00022691"/>
    </source>
</evidence>